<feature type="domain" description="Aminotransferase-like plant mobile" evidence="2">
    <location>
        <begin position="53"/>
        <end position="178"/>
    </location>
</feature>
<dbReference type="Gramene" id="ERN20286">
    <property type="protein sequence ID" value="ERN20286"/>
    <property type="gene ID" value="AMTR_s00066p00173450"/>
</dbReference>
<organism evidence="3 4">
    <name type="scientific">Amborella trichopoda</name>
    <dbReference type="NCBI Taxonomy" id="13333"/>
    <lineage>
        <taxon>Eukaryota</taxon>
        <taxon>Viridiplantae</taxon>
        <taxon>Streptophyta</taxon>
        <taxon>Embryophyta</taxon>
        <taxon>Tracheophyta</taxon>
        <taxon>Spermatophyta</taxon>
        <taxon>Magnoliopsida</taxon>
        <taxon>Amborellales</taxon>
        <taxon>Amborellaceae</taxon>
        <taxon>Amborella</taxon>
    </lineage>
</organism>
<accession>U5D3U6</accession>
<gene>
    <name evidence="3" type="ORF">AMTR_s00066p00173450</name>
</gene>
<protein>
    <recommendedName>
        <fullName evidence="2">Aminotransferase-like plant mobile domain-containing protein</fullName>
    </recommendedName>
</protein>
<dbReference type="PANTHER" id="PTHR46033:SF1">
    <property type="entry name" value="PROTEIN MAIN-LIKE 2"/>
    <property type="match status" value="1"/>
</dbReference>
<reference evidence="4" key="1">
    <citation type="journal article" date="2013" name="Science">
        <title>The Amborella genome and the evolution of flowering plants.</title>
        <authorList>
            <consortium name="Amborella Genome Project"/>
        </authorList>
    </citation>
    <scope>NUCLEOTIDE SEQUENCE [LARGE SCALE GENOMIC DNA]</scope>
</reference>
<feature type="coiled-coil region" evidence="1">
    <location>
        <begin position="1"/>
        <end position="31"/>
    </location>
</feature>
<dbReference type="InterPro" id="IPR019557">
    <property type="entry name" value="AminoTfrase-like_pln_mobile"/>
</dbReference>
<name>U5D3U6_AMBTC</name>
<proteinExistence type="predicted"/>
<evidence type="ECO:0000259" key="2">
    <source>
        <dbReference type="Pfam" id="PF10536"/>
    </source>
</evidence>
<dbReference type="EMBL" id="KI392060">
    <property type="protein sequence ID" value="ERN20286.1"/>
    <property type="molecule type" value="Genomic_DNA"/>
</dbReference>
<dbReference type="InterPro" id="IPR044824">
    <property type="entry name" value="MAIN-like"/>
</dbReference>
<dbReference type="HOGENOM" id="CLU_957616_0_0_1"/>
<evidence type="ECO:0000313" key="4">
    <source>
        <dbReference type="Proteomes" id="UP000017836"/>
    </source>
</evidence>
<dbReference type="Proteomes" id="UP000017836">
    <property type="component" value="Unassembled WGS sequence"/>
</dbReference>
<evidence type="ECO:0000313" key="3">
    <source>
        <dbReference type="EMBL" id="ERN20286.1"/>
    </source>
</evidence>
<dbReference type="AlphaFoldDB" id="U5D3U6"/>
<dbReference type="GO" id="GO:0010073">
    <property type="term" value="P:meristem maintenance"/>
    <property type="evidence" value="ECO:0007669"/>
    <property type="project" value="InterPro"/>
</dbReference>
<keyword evidence="4" id="KW-1185">Reference proteome</keyword>
<dbReference type="Pfam" id="PF10536">
    <property type="entry name" value="PMD"/>
    <property type="match status" value="1"/>
</dbReference>
<dbReference type="PANTHER" id="PTHR46033">
    <property type="entry name" value="PROTEIN MAIN-LIKE 2"/>
    <property type="match status" value="1"/>
</dbReference>
<keyword evidence="1" id="KW-0175">Coiled coil</keyword>
<sequence length="291" mass="33976">MEDIQEVLRTLEKEEIRIDQKNYQLNEWKLRREHVQLVHASRLDPLAIIRPGQIDHPLVATNIERWRSETNIFHFNIHIGEMTPTLFYVYEILELAVDGDLVTCRLIKDLQKFIEDNLGIVPDGNLTNLKHTWLKVNFRELPPDATLVQFYRYTQAYLLFLISVTIFANASVSTVPTRQSKPAIWSKTRQFGAKQGIPTNPLVVSKRVSKQVGQRVWRNVNADKIPNWLFRHDCIMPDIQQDTDNGLPSNEYKAWYNLVSHHLIHNVANSPKDILQPHIHEEEEMDPTHEP</sequence>
<evidence type="ECO:0000256" key="1">
    <source>
        <dbReference type="SAM" id="Coils"/>
    </source>
</evidence>